<dbReference type="RefSeq" id="WP_342755899.1">
    <property type="nucleotide sequence ID" value="NZ_CP146256.1"/>
</dbReference>
<organism evidence="2 3">
    <name type="scientific">Kineothrix sedimenti</name>
    <dbReference type="NCBI Taxonomy" id="3123317"/>
    <lineage>
        <taxon>Bacteria</taxon>
        <taxon>Bacillati</taxon>
        <taxon>Bacillota</taxon>
        <taxon>Clostridia</taxon>
        <taxon>Lachnospirales</taxon>
        <taxon>Lachnospiraceae</taxon>
        <taxon>Kineothrix</taxon>
    </lineage>
</organism>
<dbReference type="InterPro" id="IPR001387">
    <property type="entry name" value="Cro/C1-type_HTH"/>
</dbReference>
<dbReference type="SUPFAM" id="SSF47413">
    <property type="entry name" value="lambda repressor-like DNA-binding domains"/>
    <property type="match status" value="1"/>
</dbReference>
<evidence type="ECO:0000259" key="1">
    <source>
        <dbReference type="PROSITE" id="PS50943"/>
    </source>
</evidence>
<dbReference type="PROSITE" id="PS50943">
    <property type="entry name" value="HTH_CROC1"/>
    <property type="match status" value="1"/>
</dbReference>
<sequence length="48" mass="5776">MTIREMARSLGVSKSYYEKIEYGERSPSYNFMRKFKDEYPNANVDFIL</sequence>
<dbReference type="Proteomes" id="UP001451571">
    <property type="component" value="Chromosome"/>
</dbReference>
<dbReference type="CDD" id="cd00093">
    <property type="entry name" value="HTH_XRE"/>
    <property type="match status" value="1"/>
</dbReference>
<protein>
    <submittedName>
        <fullName evidence="2">Helix-turn-helix transcriptional regulator</fullName>
    </submittedName>
</protein>
<dbReference type="InterPro" id="IPR010982">
    <property type="entry name" value="Lambda_DNA-bd_dom_sf"/>
</dbReference>
<name>A0ABZ3EQ26_9FIRM</name>
<dbReference type="Pfam" id="PF01381">
    <property type="entry name" value="HTH_3"/>
    <property type="match status" value="1"/>
</dbReference>
<dbReference type="EMBL" id="CP146256">
    <property type="protein sequence ID" value="XAH72281.1"/>
    <property type="molecule type" value="Genomic_DNA"/>
</dbReference>
<accession>A0ABZ3EQ26</accession>
<feature type="domain" description="HTH cro/C1-type" evidence="1">
    <location>
        <begin position="1"/>
        <end position="34"/>
    </location>
</feature>
<reference evidence="2 3" key="1">
    <citation type="submission" date="2024-02" db="EMBL/GenBank/DDBJ databases">
        <title>Bacterial strain from lacustrine sediment.</title>
        <authorList>
            <person name="Petit C."/>
            <person name="Fadhlaoui K."/>
        </authorList>
    </citation>
    <scope>NUCLEOTIDE SEQUENCE [LARGE SCALE GENOMIC DNA]</scope>
    <source>
        <strain evidence="2 3">IPX-CK</strain>
    </source>
</reference>
<keyword evidence="3" id="KW-1185">Reference proteome</keyword>
<evidence type="ECO:0000313" key="2">
    <source>
        <dbReference type="EMBL" id="XAH72281.1"/>
    </source>
</evidence>
<gene>
    <name evidence="2" type="ORF">V6984_12140</name>
</gene>
<dbReference type="Gene3D" id="1.10.260.40">
    <property type="entry name" value="lambda repressor-like DNA-binding domains"/>
    <property type="match status" value="1"/>
</dbReference>
<proteinExistence type="predicted"/>
<evidence type="ECO:0000313" key="3">
    <source>
        <dbReference type="Proteomes" id="UP001451571"/>
    </source>
</evidence>